<comment type="similarity">
    <text evidence="1 4">Belongs to the 5-formyltetrahydrofolate cyclo-ligase family.</text>
</comment>
<dbReference type="Gene3D" id="3.40.50.10420">
    <property type="entry name" value="NagB/RpiA/CoA transferase-like"/>
    <property type="match status" value="1"/>
</dbReference>
<keyword evidence="6" id="KW-1185">Reference proteome</keyword>
<dbReference type="InterPro" id="IPR002698">
    <property type="entry name" value="FTHF_cligase"/>
</dbReference>
<dbReference type="RefSeq" id="WP_028106774.1">
    <property type="nucleotide sequence ID" value="NZ_LVVL01000001.1"/>
</dbReference>
<dbReference type="EMBL" id="LVVL01000001">
    <property type="protein sequence ID" value="OAN16073.1"/>
    <property type="molecule type" value="Genomic_DNA"/>
</dbReference>
<dbReference type="PANTHER" id="PTHR23407:SF1">
    <property type="entry name" value="5-FORMYLTETRAHYDROFOLATE CYCLO-LIGASE"/>
    <property type="match status" value="1"/>
</dbReference>
<dbReference type="InterPro" id="IPR037171">
    <property type="entry name" value="NagB/RpiA_transferase-like"/>
</dbReference>
<reference evidence="5 6" key="1">
    <citation type="submission" date="2016-03" db="EMBL/GenBank/DDBJ databases">
        <authorList>
            <person name="Cho S.-Y."/>
            <person name="Lim S."/>
            <person name="Kim H."/>
            <person name="Soh E.H."/>
            <person name="Moon J.S."/>
        </authorList>
    </citation>
    <scope>NUCLEOTIDE SEQUENCE [LARGE SCALE GENOMIC DNA]</scope>
    <source>
        <strain evidence="5 6">KCTC 3810</strain>
    </source>
</reference>
<dbReference type="Pfam" id="PF01812">
    <property type="entry name" value="5-FTHF_cyc-lig"/>
    <property type="match status" value="1"/>
</dbReference>
<evidence type="ECO:0000313" key="5">
    <source>
        <dbReference type="EMBL" id="OAN16073.1"/>
    </source>
</evidence>
<sequence length="182" mass="21129">MEKQEIRQFITHQLNTLDRRQQREQQIYDRLFTVSAWENARSIAVTLSFRNECSTDPIIEKAWELGKQVVIPKVVQREMKFFEYLPNSRLVETTMGIREPDDTAVERSLNTIDLCLVPGRAFMRNGFRVGWGGGFYDRALIDYQESTLAVAFECQLVPAFAVESFDRPVDQIVTESEVILCR</sequence>
<protein>
    <recommendedName>
        <fullName evidence="4">5-formyltetrahydrofolate cyclo-ligase</fullName>
        <ecNumber evidence="4">6.3.3.2</ecNumber>
    </recommendedName>
</protein>
<proteinExistence type="inferred from homology"/>
<comment type="caution">
    <text evidence="5">The sequence shown here is derived from an EMBL/GenBank/DDBJ whole genome shotgun (WGS) entry which is preliminary data.</text>
</comment>
<dbReference type="InterPro" id="IPR024185">
    <property type="entry name" value="FTHF_cligase-like_sf"/>
</dbReference>
<dbReference type="SUPFAM" id="SSF100950">
    <property type="entry name" value="NagB/RpiA/CoA transferase-like"/>
    <property type="match status" value="1"/>
</dbReference>
<dbReference type="NCBIfam" id="TIGR02727">
    <property type="entry name" value="MTHFS_bact"/>
    <property type="match status" value="1"/>
</dbReference>
<keyword evidence="2 4" id="KW-0547">Nucleotide-binding</keyword>
<accession>A0ABX2VCW1</accession>
<evidence type="ECO:0000313" key="6">
    <source>
        <dbReference type="Proteomes" id="UP000078447"/>
    </source>
</evidence>
<keyword evidence="4" id="KW-0460">Magnesium</keyword>
<evidence type="ECO:0000256" key="2">
    <source>
        <dbReference type="ARBA" id="ARBA00022741"/>
    </source>
</evidence>
<comment type="catalytic activity">
    <reaction evidence="4">
        <text>(6S)-5-formyl-5,6,7,8-tetrahydrofolate + ATP = (6R)-5,10-methenyltetrahydrofolate + ADP + phosphate</text>
        <dbReference type="Rhea" id="RHEA:10488"/>
        <dbReference type="ChEBI" id="CHEBI:30616"/>
        <dbReference type="ChEBI" id="CHEBI:43474"/>
        <dbReference type="ChEBI" id="CHEBI:57455"/>
        <dbReference type="ChEBI" id="CHEBI:57457"/>
        <dbReference type="ChEBI" id="CHEBI:456216"/>
        <dbReference type="EC" id="6.3.3.2"/>
    </reaction>
</comment>
<keyword evidence="4" id="KW-0479">Metal-binding</keyword>
<gene>
    <name evidence="5" type="ORF">A3783_09130</name>
</gene>
<evidence type="ECO:0000256" key="3">
    <source>
        <dbReference type="ARBA" id="ARBA00022840"/>
    </source>
</evidence>
<evidence type="ECO:0000256" key="1">
    <source>
        <dbReference type="ARBA" id="ARBA00010638"/>
    </source>
</evidence>
<dbReference type="PIRSF" id="PIRSF006806">
    <property type="entry name" value="FTHF_cligase"/>
    <property type="match status" value="1"/>
</dbReference>
<organism evidence="5 6">
    <name type="scientific">Exiguobacterium undae</name>
    <dbReference type="NCBI Taxonomy" id="169177"/>
    <lineage>
        <taxon>Bacteria</taxon>
        <taxon>Bacillati</taxon>
        <taxon>Bacillota</taxon>
        <taxon>Bacilli</taxon>
        <taxon>Bacillales</taxon>
        <taxon>Bacillales Family XII. Incertae Sedis</taxon>
        <taxon>Exiguobacterium</taxon>
    </lineage>
</organism>
<dbReference type="PANTHER" id="PTHR23407">
    <property type="entry name" value="ATPASE INHIBITOR/5-FORMYLTETRAHYDROFOLATE CYCLO-LIGASE"/>
    <property type="match status" value="1"/>
</dbReference>
<keyword evidence="3 4" id="KW-0067">ATP-binding</keyword>
<dbReference type="EC" id="6.3.3.2" evidence="4"/>
<comment type="cofactor">
    <cofactor evidence="4">
        <name>Mg(2+)</name>
        <dbReference type="ChEBI" id="CHEBI:18420"/>
    </cofactor>
</comment>
<evidence type="ECO:0000256" key="4">
    <source>
        <dbReference type="RuleBase" id="RU361279"/>
    </source>
</evidence>
<dbReference type="Proteomes" id="UP000078447">
    <property type="component" value="Unassembled WGS sequence"/>
</dbReference>
<name>A0ABX2VCW1_9BACL</name>